<organism evidence="1 2">
    <name type="scientific">Rhizobium phage RHph_N34</name>
    <dbReference type="NCBI Taxonomy" id="2509586"/>
    <lineage>
        <taxon>Viruses</taxon>
        <taxon>Duplodnaviria</taxon>
        <taxon>Heunggongvirae</taxon>
        <taxon>Uroviricota</taxon>
        <taxon>Caudoviricetes</taxon>
        <taxon>Pootjesviridae</taxon>
        <taxon>Staniewskivirinae</taxon>
        <taxon>Trinifflemingvirus</taxon>
        <taxon>Trinifflemingvirus N34</taxon>
    </lineage>
</organism>
<accession>A0A7S5UY30</accession>
<evidence type="ECO:0000313" key="1">
    <source>
        <dbReference type="EMBL" id="QIG73983.1"/>
    </source>
</evidence>
<keyword evidence="2" id="KW-1185">Reference proteome</keyword>
<name>A0A7S5UY30_9CAUD</name>
<reference evidence="1 2" key="1">
    <citation type="submission" date="2020-01" db="EMBL/GenBank/DDBJ databases">
        <title>Patterns of diversity and host range of bacteriophage communities associated with bean-nodulatin bacteria.</title>
        <authorList>
            <person name="Vann Cauwenberghe J."/>
            <person name="Santamaria R.I."/>
            <person name="Bustos P."/>
            <person name="Juarez S."/>
            <person name="Gonzalez V."/>
        </authorList>
    </citation>
    <scope>NUCLEOTIDE SEQUENCE [LARGE SCALE GENOMIC DNA]</scope>
    <source>
        <strain evidence="2">RHph</strain>
    </source>
</reference>
<dbReference type="EMBL" id="MN988534">
    <property type="protein sequence ID" value="QIG73983.1"/>
    <property type="molecule type" value="Genomic_DNA"/>
</dbReference>
<evidence type="ECO:0000313" key="2">
    <source>
        <dbReference type="Proteomes" id="UP000646667"/>
    </source>
</evidence>
<sequence>MTKNYRANAYTPLELHRAKIIGDFAAHTADITNVNFEVMTHEEYIDWVISWKRHYKAISNVITAQKQNIQVGEALPNPDPASRMGFASVLRKFANTLLNAREYGRNIRRKIRAEERYDEAYAQV</sequence>
<dbReference type="Proteomes" id="UP000646667">
    <property type="component" value="Segment"/>
</dbReference>
<proteinExistence type="predicted"/>
<gene>
    <name evidence="1" type="ORF">EVC06_208</name>
</gene>
<protein>
    <submittedName>
        <fullName evidence="1">Uncharacterized protein</fullName>
    </submittedName>
</protein>